<evidence type="ECO:0000313" key="3">
    <source>
        <dbReference type="Proteomes" id="UP001295423"/>
    </source>
</evidence>
<dbReference type="EMBL" id="CAKOGP040000225">
    <property type="protein sequence ID" value="CAJ1932954.1"/>
    <property type="molecule type" value="Genomic_DNA"/>
</dbReference>
<evidence type="ECO:0000313" key="2">
    <source>
        <dbReference type="EMBL" id="CAJ1932954.1"/>
    </source>
</evidence>
<sequence length="447" mass="48767">MFRTSLCYVLFISHIAASLLTGCHGLANDNGNKNNVISKDNLPPPPNRLQPNDQQAKMLEKMGYRWNGQKWARGDADSYLRRKASARSSNRYINFVDETTGLPDATSSAVFAAKRMNQVLLQARQKTMTSTKESLARDRDLKNLVQKKAAPFVLFASEVLLFGILSKSGNIDWNHQVQLLRDNPLGVAPLSFAIGLAVSYSRAVSRSMLPGVEEPSGLLSRVFSDVIAEKDPVALPTPSHVRYPNLKWRIGAFLGESLSAVNVALLLQGIVQPNLARTLIHLDNSSAFYEGPRTFAIILATILTALPSSVFSINSSSSPWDGIPAEVEALKLSNATIRAYFNMQRLPEDASADESTECFSTLAESWISKYDGVTDGAEWKVPLLAFAGSLAYATACTTSQIFVDQGDNVLAVPILARIVAAADTYLIRDEEESCQIKVPLPTPATTD</sequence>
<gene>
    <name evidence="2" type="ORF">CYCCA115_LOCUS3095</name>
</gene>
<organism evidence="2 3">
    <name type="scientific">Cylindrotheca closterium</name>
    <dbReference type="NCBI Taxonomy" id="2856"/>
    <lineage>
        <taxon>Eukaryota</taxon>
        <taxon>Sar</taxon>
        <taxon>Stramenopiles</taxon>
        <taxon>Ochrophyta</taxon>
        <taxon>Bacillariophyta</taxon>
        <taxon>Bacillariophyceae</taxon>
        <taxon>Bacillariophycidae</taxon>
        <taxon>Bacillariales</taxon>
        <taxon>Bacillariaceae</taxon>
        <taxon>Cylindrotheca</taxon>
    </lineage>
</organism>
<dbReference type="PROSITE" id="PS51257">
    <property type="entry name" value="PROKAR_LIPOPROTEIN"/>
    <property type="match status" value="1"/>
</dbReference>
<feature type="signal peptide" evidence="1">
    <location>
        <begin position="1"/>
        <end position="25"/>
    </location>
</feature>
<dbReference type="AlphaFoldDB" id="A0AAD2CHE9"/>
<evidence type="ECO:0000256" key="1">
    <source>
        <dbReference type="SAM" id="SignalP"/>
    </source>
</evidence>
<accession>A0AAD2CHE9</accession>
<feature type="chain" id="PRO_5042057538" evidence="1">
    <location>
        <begin position="26"/>
        <end position="447"/>
    </location>
</feature>
<proteinExistence type="predicted"/>
<name>A0AAD2CHE9_9STRA</name>
<comment type="caution">
    <text evidence="2">The sequence shown here is derived from an EMBL/GenBank/DDBJ whole genome shotgun (WGS) entry which is preliminary data.</text>
</comment>
<keyword evidence="1" id="KW-0732">Signal</keyword>
<reference evidence="2" key="1">
    <citation type="submission" date="2023-08" db="EMBL/GenBank/DDBJ databases">
        <authorList>
            <person name="Audoor S."/>
            <person name="Bilcke G."/>
        </authorList>
    </citation>
    <scope>NUCLEOTIDE SEQUENCE</scope>
</reference>
<keyword evidence="3" id="KW-1185">Reference proteome</keyword>
<dbReference type="Proteomes" id="UP001295423">
    <property type="component" value="Unassembled WGS sequence"/>
</dbReference>
<protein>
    <submittedName>
        <fullName evidence="2">Uncharacterized protein</fullName>
    </submittedName>
</protein>